<reference evidence="2 3" key="1">
    <citation type="journal article" date="2024" name="Commun. Biol.">
        <title>Comparative genomic analysis of thermophilic fungi reveals convergent evolutionary adaptations and gene losses.</title>
        <authorList>
            <person name="Steindorff A.S."/>
            <person name="Aguilar-Pontes M.V."/>
            <person name="Robinson A.J."/>
            <person name="Andreopoulos B."/>
            <person name="LaButti K."/>
            <person name="Kuo A."/>
            <person name="Mondo S."/>
            <person name="Riley R."/>
            <person name="Otillar R."/>
            <person name="Haridas S."/>
            <person name="Lipzen A."/>
            <person name="Grimwood J."/>
            <person name="Schmutz J."/>
            <person name="Clum A."/>
            <person name="Reid I.D."/>
            <person name="Moisan M.C."/>
            <person name="Butler G."/>
            <person name="Nguyen T.T.M."/>
            <person name="Dewar K."/>
            <person name="Conant G."/>
            <person name="Drula E."/>
            <person name="Henrissat B."/>
            <person name="Hansel C."/>
            <person name="Singer S."/>
            <person name="Hutchinson M.I."/>
            <person name="de Vries R.P."/>
            <person name="Natvig D.O."/>
            <person name="Powell A.J."/>
            <person name="Tsang A."/>
            <person name="Grigoriev I.V."/>
        </authorList>
    </citation>
    <scope>NUCLEOTIDE SEQUENCE [LARGE SCALE GENOMIC DNA]</scope>
    <source>
        <strain evidence="2 3">CBS 494.80</strain>
    </source>
</reference>
<dbReference type="Pfam" id="PF06985">
    <property type="entry name" value="HET"/>
    <property type="match status" value="1"/>
</dbReference>
<evidence type="ECO:0000313" key="3">
    <source>
        <dbReference type="Proteomes" id="UP001595075"/>
    </source>
</evidence>
<dbReference type="InterPro" id="IPR052895">
    <property type="entry name" value="HetReg/Transcr_Mod"/>
</dbReference>
<comment type="caution">
    <text evidence="2">The sequence shown here is derived from an EMBL/GenBank/DDBJ whole genome shotgun (WGS) entry which is preliminary data.</text>
</comment>
<dbReference type="PANTHER" id="PTHR24148:SF73">
    <property type="entry name" value="HET DOMAIN PROTEIN (AFU_ORTHOLOGUE AFUA_8G01020)"/>
    <property type="match status" value="1"/>
</dbReference>
<keyword evidence="3" id="KW-1185">Reference proteome</keyword>
<evidence type="ECO:0000313" key="2">
    <source>
        <dbReference type="EMBL" id="KAL2068268.1"/>
    </source>
</evidence>
<dbReference type="EMBL" id="JAZHXI010000009">
    <property type="protein sequence ID" value="KAL2068268.1"/>
    <property type="molecule type" value="Genomic_DNA"/>
</dbReference>
<evidence type="ECO:0000259" key="1">
    <source>
        <dbReference type="Pfam" id="PF06985"/>
    </source>
</evidence>
<dbReference type="InterPro" id="IPR010730">
    <property type="entry name" value="HET"/>
</dbReference>
<accession>A0ABR4CE98</accession>
<gene>
    <name evidence="2" type="ORF">VTL71DRAFT_16366</name>
</gene>
<feature type="domain" description="Heterokaryon incompatibility" evidence="1">
    <location>
        <begin position="39"/>
        <end position="185"/>
    </location>
</feature>
<dbReference type="Pfam" id="PF26639">
    <property type="entry name" value="Het-6_barrel"/>
    <property type="match status" value="1"/>
</dbReference>
<organism evidence="2 3">
    <name type="scientific">Oculimacula yallundae</name>
    <dbReference type="NCBI Taxonomy" id="86028"/>
    <lineage>
        <taxon>Eukaryota</taxon>
        <taxon>Fungi</taxon>
        <taxon>Dikarya</taxon>
        <taxon>Ascomycota</taxon>
        <taxon>Pezizomycotina</taxon>
        <taxon>Leotiomycetes</taxon>
        <taxon>Helotiales</taxon>
        <taxon>Ploettnerulaceae</taxon>
        <taxon>Oculimacula</taxon>
    </lineage>
</organism>
<sequence length="602" mass="68249">MLQENEIRILDILPYGDDGPQAPIRCERRVENLFNNPVYDALSYRWGDPESRIPVSVDEQEFFVTNNLHAALLRVRQKVERKSMWIDQLCIAQQDQAEKSVQVRLMRKVYAQCRECLIWMDEIDKNATLADAQAIIEVLEFMADHSLPVPACLASPATFRDPSLAWSSISLDVHPWWDRIWTTQEVILPSRKAFLWGPLRLSWDTLTACAYAWTGHQGSMPAEMSSLIYETHLSGPLSGGNRRTDYIMGPLFTNVIWVNMEHREIGHPVSTLIKWCERKASDPRDKVFGLLGLLPSGMNLHYTSQCDHRTPTAKVYIAFTMDLILHCGDLLPLMVQRRKPLSNLADGLPTWAYDLTDGEKQIRSDRYYLWGMYVDDERHNACANQPLDHVALTDGIKSWESPNSVASPTLGLTGVAVDFIVATGPRITAVTGEDSVNMAETLRIWYGIVREYHQMIKSGKTESELARAFYRALVVDRIRGGINNAHERRPNDRDFAEIAHFVETGHGTLNGIWFWDRYVGMQTFFITKDGTMGMGNMDVEAGDEVWVVGGCRMPLAIRKLGDGGADDFIFVCCCYLSGIMDGEVYGNPPRRTTGQNRAIWLH</sequence>
<dbReference type="PANTHER" id="PTHR24148">
    <property type="entry name" value="ANKYRIN REPEAT DOMAIN-CONTAINING PROTEIN 39 HOMOLOG-RELATED"/>
    <property type="match status" value="1"/>
</dbReference>
<name>A0ABR4CE98_9HELO</name>
<protein>
    <recommendedName>
        <fullName evidence="1">Heterokaryon incompatibility domain-containing protein</fullName>
    </recommendedName>
</protein>
<dbReference type="Proteomes" id="UP001595075">
    <property type="component" value="Unassembled WGS sequence"/>
</dbReference>
<proteinExistence type="predicted"/>